<sequence length="416" mass="47791">MSKWYPKNGRVIFHVDMNSFYASVEMAFDPSLKGKPLAIAGNPEERKGIVVTSSYEARKHGVKTTMPLWEAKRHCPDLIVMRPNFDRYRTASKEMFKILADVTEVIQPVSIDEGYMDITACESLGSPLEIADRIQERIAEELDLPCSIGVAPNKFLAKMASDMKKPMGITVLRKRDLSEKLWPLPIEDMYGVGEKTAEKLRSYKIETIGDLANYDVFKLKQLLGINGERLKNRANGQDNRPVDPDAVHEFKSIGTSTTLAQDTTDDMEIRQVLRRLANKVAARMNGKKVLGRNIQLMIRYHDWKNITRSRQLNDYIHTSDDIFHIASRLFDDHWNQEPVRLLGITAGDLAEQREVTQQLDIFNYEQYAEKENLYKTIDDLAERYGKNPFRNLSSTTDDTHKVSTSFQKDFLDDYKK</sequence>
<dbReference type="Gene3D" id="3.30.70.270">
    <property type="match status" value="1"/>
</dbReference>
<dbReference type="GO" id="GO:0006261">
    <property type="term" value="P:DNA-templated DNA replication"/>
    <property type="evidence" value="ECO:0007669"/>
    <property type="project" value="UniProtKB-UniRule"/>
</dbReference>
<feature type="active site" evidence="12">
    <location>
        <position position="113"/>
    </location>
</feature>
<dbReference type="FunFam" id="3.30.1490.100:FF:000004">
    <property type="entry name" value="DNA polymerase IV"/>
    <property type="match status" value="1"/>
</dbReference>
<evidence type="ECO:0000256" key="3">
    <source>
        <dbReference type="ARBA" id="ARBA00022679"/>
    </source>
</evidence>
<evidence type="ECO:0000256" key="5">
    <source>
        <dbReference type="ARBA" id="ARBA00022705"/>
    </source>
</evidence>
<keyword evidence="12" id="KW-0963">Cytoplasm</keyword>
<dbReference type="OrthoDB" id="9808813at2"/>
<proteinExistence type="inferred from homology"/>
<dbReference type="GO" id="GO:0000287">
    <property type="term" value="F:magnesium ion binding"/>
    <property type="evidence" value="ECO:0007669"/>
    <property type="project" value="UniProtKB-UniRule"/>
</dbReference>
<dbReference type="Proteomes" id="UP000198584">
    <property type="component" value="Unassembled WGS sequence"/>
</dbReference>
<organism evidence="14 15">
    <name type="scientific">Thalassobacillus cyri</name>
    <dbReference type="NCBI Taxonomy" id="571932"/>
    <lineage>
        <taxon>Bacteria</taxon>
        <taxon>Bacillati</taxon>
        <taxon>Bacillota</taxon>
        <taxon>Bacilli</taxon>
        <taxon>Bacillales</taxon>
        <taxon>Bacillaceae</taxon>
        <taxon>Thalassobacillus</taxon>
    </lineage>
</organism>
<dbReference type="Pfam" id="PF11799">
    <property type="entry name" value="IMS_C"/>
    <property type="match status" value="1"/>
</dbReference>
<dbReference type="RefSeq" id="WP_093044501.1">
    <property type="nucleotide sequence ID" value="NZ_FNQR01000006.1"/>
</dbReference>
<keyword evidence="6 12" id="KW-0479">Metal-binding</keyword>
<dbReference type="EC" id="2.7.7.7" evidence="12"/>
<dbReference type="PANTHER" id="PTHR11076">
    <property type="entry name" value="DNA REPAIR POLYMERASE UMUC / TRANSFERASE FAMILY MEMBER"/>
    <property type="match status" value="1"/>
</dbReference>
<comment type="subunit">
    <text evidence="12">Monomer.</text>
</comment>
<evidence type="ECO:0000256" key="1">
    <source>
        <dbReference type="ARBA" id="ARBA00010945"/>
    </source>
</evidence>
<evidence type="ECO:0000256" key="12">
    <source>
        <dbReference type="HAMAP-Rule" id="MF_01113"/>
    </source>
</evidence>
<dbReference type="GO" id="GO:0005829">
    <property type="term" value="C:cytosol"/>
    <property type="evidence" value="ECO:0007669"/>
    <property type="project" value="TreeGrafter"/>
</dbReference>
<keyword evidence="15" id="KW-1185">Reference proteome</keyword>
<dbReference type="InterPro" id="IPR022880">
    <property type="entry name" value="DNApol_IV"/>
</dbReference>
<feature type="binding site" evidence="12">
    <location>
        <position position="112"/>
    </location>
    <ligand>
        <name>Mg(2+)</name>
        <dbReference type="ChEBI" id="CHEBI:18420"/>
    </ligand>
</feature>
<evidence type="ECO:0000256" key="7">
    <source>
        <dbReference type="ARBA" id="ARBA00022763"/>
    </source>
</evidence>
<dbReference type="CDD" id="cd03586">
    <property type="entry name" value="PolY_Pol_IV_kappa"/>
    <property type="match status" value="1"/>
</dbReference>
<evidence type="ECO:0000256" key="8">
    <source>
        <dbReference type="ARBA" id="ARBA00022842"/>
    </source>
</evidence>
<dbReference type="InterPro" id="IPR017961">
    <property type="entry name" value="DNA_pol_Y-fam_little_finger"/>
</dbReference>
<protein>
    <recommendedName>
        <fullName evidence="12">DNA polymerase IV</fullName>
        <shortName evidence="12">Pol IV</shortName>
        <ecNumber evidence="12">2.7.7.7</ecNumber>
    </recommendedName>
</protein>
<gene>
    <name evidence="12" type="primary">dinB</name>
    <name evidence="14" type="ORF">SAMN05421743_1069</name>
</gene>
<dbReference type="InterPro" id="IPR024728">
    <property type="entry name" value="PolY_HhH_motif"/>
</dbReference>
<feature type="binding site" evidence="12">
    <location>
        <position position="16"/>
    </location>
    <ligand>
        <name>Mg(2+)</name>
        <dbReference type="ChEBI" id="CHEBI:18420"/>
    </ligand>
</feature>
<keyword evidence="5 12" id="KW-0235">DNA replication</keyword>
<evidence type="ECO:0000256" key="11">
    <source>
        <dbReference type="ARBA" id="ARBA00049244"/>
    </source>
</evidence>
<keyword evidence="7 12" id="KW-0227">DNA damage</keyword>
<comment type="function">
    <text evidence="12">Poorly processive, error-prone DNA polymerase involved in untargeted mutagenesis. Copies undamaged DNA at stalled replication forks, which arise in vivo from mismatched or misaligned primer ends. These misaligned primers can be extended by PolIV. Exhibits no 3'-5' exonuclease (proofreading) activity. May be involved in translesional synthesis, in conjunction with the beta clamp from PolIII.</text>
</comment>
<evidence type="ECO:0000256" key="6">
    <source>
        <dbReference type="ARBA" id="ARBA00022723"/>
    </source>
</evidence>
<dbReference type="InterPro" id="IPR043128">
    <property type="entry name" value="Rev_trsase/Diguanyl_cyclase"/>
</dbReference>
<evidence type="ECO:0000313" key="15">
    <source>
        <dbReference type="Proteomes" id="UP000198584"/>
    </source>
</evidence>
<dbReference type="NCBIfam" id="NF002492">
    <property type="entry name" value="PRK01810.1"/>
    <property type="match status" value="1"/>
</dbReference>
<dbReference type="FunFam" id="3.40.1170.60:FF:000003">
    <property type="entry name" value="DNA polymerase eta"/>
    <property type="match status" value="1"/>
</dbReference>
<evidence type="ECO:0000259" key="13">
    <source>
        <dbReference type="PROSITE" id="PS50173"/>
    </source>
</evidence>
<dbReference type="HAMAP" id="MF_01113">
    <property type="entry name" value="DNApol_IV"/>
    <property type="match status" value="1"/>
</dbReference>
<comment type="subcellular location">
    <subcellularLocation>
        <location evidence="12">Cytoplasm</location>
    </subcellularLocation>
</comment>
<keyword evidence="3 12" id="KW-0808">Transferase</keyword>
<keyword evidence="10 12" id="KW-0234">DNA repair</keyword>
<keyword evidence="2 12" id="KW-0515">Mutator protein</keyword>
<dbReference type="InterPro" id="IPR050116">
    <property type="entry name" value="DNA_polymerase-Y"/>
</dbReference>
<dbReference type="Gene3D" id="1.10.150.20">
    <property type="entry name" value="5' to 3' exonuclease, C-terminal subdomain"/>
    <property type="match status" value="1"/>
</dbReference>
<keyword evidence="8 12" id="KW-0460">Magnesium</keyword>
<feature type="site" description="Substrate discrimination" evidence="12">
    <location>
        <position position="21"/>
    </location>
</feature>
<dbReference type="SUPFAM" id="SSF100879">
    <property type="entry name" value="Lesion bypass DNA polymerase (Y-family), little finger domain"/>
    <property type="match status" value="1"/>
</dbReference>
<dbReference type="AlphaFoldDB" id="A0A1H4CDP4"/>
<dbReference type="Pfam" id="PF00817">
    <property type="entry name" value="IMS"/>
    <property type="match status" value="1"/>
</dbReference>
<dbReference type="NCBIfam" id="NF002677">
    <property type="entry name" value="PRK02406.1"/>
    <property type="match status" value="1"/>
</dbReference>
<keyword evidence="9 12" id="KW-0239">DNA-directed DNA polymerase</keyword>
<dbReference type="GO" id="GO:0009432">
    <property type="term" value="P:SOS response"/>
    <property type="evidence" value="ECO:0007669"/>
    <property type="project" value="TreeGrafter"/>
</dbReference>
<dbReference type="NCBIfam" id="NF002848">
    <property type="entry name" value="PRK03103.1"/>
    <property type="match status" value="1"/>
</dbReference>
<dbReference type="Gene3D" id="3.40.1170.60">
    <property type="match status" value="1"/>
</dbReference>
<feature type="domain" description="UmuC" evidence="13">
    <location>
        <begin position="12"/>
        <end position="193"/>
    </location>
</feature>
<accession>A0A1H4CDP4</accession>
<evidence type="ECO:0000256" key="10">
    <source>
        <dbReference type="ARBA" id="ARBA00023204"/>
    </source>
</evidence>
<dbReference type="PROSITE" id="PS50173">
    <property type="entry name" value="UMUC"/>
    <property type="match status" value="1"/>
</dbReference>
<comment type="catalytic activity">
    <reaction evidence="11 12">
        <text>DNA(n) + a 2'-deoxyribonucleoside 5'-triphosphate = DNA(n+1) + diphosphate</text>
        <dbReference type="Rhea" id="RHEA:22508"/>
        <dbReference type="Rhea" id="RHEA-COMP:17339"/>
        <dbReference type="Rhea" id="RHEA-COMP:17340"/>
        <dbReference type="ChEBI" id="CHEBI:33019"/>
        <dbReference type="ChEBI" id="CHEBI:61560"/>
        <dbReference type="ChEBI" id="CHEBI:173112"/>
        <dbReference type="EC" id="2.7.7.7"/>
    </reaction>
</comment>
<comment type="similarity">
    <text evidence="1 12">Belongs to the DNA polymerase type-Y family.</text>
</comment>
<dbReference type="GO" id="GO:0003887">
    <property type="term" value="F:DNA-directed DNA polymerase activity"/>
    <property type="evidence" value="ECO:0007669"/>
    <property type="project" value="UniProtKB-UniRule"/>
</dbReference>
<dbReference type="PANTHER" id="PTHR11076:SF33">
    <property type="entry name" value="DNA POLYMERASE KAPPA"/>
    <property type="match status" value="1"/>
</dbReference>
<reference evidence="15" key="1">
    <citation type="submission" date="2016-10" db="EMBL/GenBank/DDBJ databases">
        <authorList>
            <person name="Varghese N."/>
            <person name="Submissions S."/>
        </authorList>
    </citation>
    <scope>NUCLEOTIDE SEQUENCE [LARGE SCALE GENOMIC DNA]</scope>
    <source>
        <strain evidence="15">CCM7597</strain>
    </source>
</reference>
<evidence type="ECO:0000256" key="9">
    <source>
        <dbReference type="ARBA" id="ARBA00022932"/>
    </source>
</evidence>
<dbReference type="GO" id="GO:0042276">
    <property type="term" value="P:error-prone translesion synthesis"/>
    <property type="evidence" value="ECO:0007669"/>
    <property type="project" value="TreeGrafter"/>
</dbReference>
<evidence type="ECO:0000256" key="2">
    <source>
        <dbReference type="ARBA" id="ARBA00022457"/>
    </source>
</evidence>
<dbReference type="GO" id="GO:0003684">
    <property type="term" value="F:damaged DNA binding"/>
    <property type="evidence" value="ECO:0007669"/>
    <property type="project" value="InterPro"/>
</dbReference>
<dbReference type="InterPro" id="IPR001126">
    <property type="entry name" value="UmuC"/>
</dbReference>
<dbReference type="STRING" id="571932.SAMN05421743_1069"/>
<evidence type="ECO:0000256" key="4">
    <source>
        <dbReference type="ARBA" id="ARBA00022695"/>
    </source>
</evidence>
<dbReference type="InterPro" id="IPR043502">
    <property type="entry name" value="DNA/RNA_pol_sf"/>
</dbReference>
<keyword evidence="4 12" id="KW-0548">Nucleotidyltransferase</keyword>
<dbReference type="Pfam" id="PF11798">
    <property type="entry name" value="IMS_HHH"/>
    <property type="match status" value="1"/>
</dbReference>
<evidence type="ECO:0000313" key="14">
    <source>
        <dbReference type="EMBL" id="SEA58192.1"/>
    </source>
</evidence>
<dbReference type="GO" id="GO:0006281">
    <property type="term" value="P:DNA repair"/>
    <property type="evidence" value="ECO:0007669"/>
    <property type="project" value="UniProtKB-UniRule"/>
</dbReference>
<dbReference type="EMBL" id="FNQR01000006">
    <property type="protein sequence ID" value="SEA58192.1"/>
    <property type="molecule type" value="Genomic_DNA"/>
</dbReference>
<comment type="cofactor">
    <cofactor evidence="12">
        <name>Mg(2+)</name>
        <dbReference type="ChEBI" id="CHEBI:18420"/>
    </cofactor>
    <text evidence="12">Binds 2 magnesium ions per subunit.</text>
</comment>
<name>A0A1H4CDP4_9BACI</name>
<keyword evidence="12" id="KW-0238">DNA-binding</keyword>
<dbReference type="InterPro" id="IPR036775">
    <property type="entry name" value="DNA_pol_Y-fam_lit_finger_sf"/>
</dbReference>
<dbReference type="Gene3D" id="3.30.1490.100">
    <property type="entry name" value="DNA polymerase, Y-family, little finger domain"/>
    <property type="match status" value="1"/>
</dbReference>
<dbReference type="SUPFAM" id="SSF56672">
    <property type="entry name" value="DNA/RNA polymerases"/>
    <property type="match status" value="1"/>
</dbReference>